<organism evidence="2 4">
    <name type="scientific">Methylovulum psychrotolerans</name>
    <dbReference type="NCBI Taxonomy" id="1704499"/>
    <lineage>
        <taxon>Bacteria</taxon>
        <taxon>Pseudomonadati</taxon>
        <taxon>Pseudomonadota</taxon>
        <taxon>Gammaproteobacteria</taxon>
        <taxon>Methylococcales</taxon>
        <taxon>Methylococcaceae</taxon>
        <taxon>Methylovulum</taxon>
    </lineage>
</organism>
<dbReference type="KEGG" id="mpsy:CEK71_07790"/>
<dbReference type="EMBL" id="CP022129">
    <property type="protein sequence ID" value="ASF45990.1"/>
    <property type="molecule type" value="Genomic_DNA"/>
</dbReference>
<evidence type="ECO:0000313" key="3">
    <source>
        <dbReference type="EMBL" id="POZ51615.1"/>
    </source>
</evidence>
<evidence type="ECO:0000313" key="4">
    <source>
        <dbReference type="Proteomes" id="UP000197019"/>
    </source>
</evidence>
<dbReference type="EMBL" id="PGFZ01000005">
    <property type="protein sequence ID" value="POZ51615.1"/>
    <property type="molecule type" value="Genomic_DNA"/>
</dbReference>
<dbReference type="InterPro" id="IPR009875">
    <property type="entry name" value="PilZ_domain"/>
</dbReference>
<reference evidence="2 4" key="1">
    <citation type="submission" date="2017-06" db="EMBL/GenBank/DDBJ databases">
        <title>Genome Sequencing of the methanotroph Methylovulum psychrotolerants str. HV10-M2 isolated from a high-altitude environment.</title>
        <authorList>
            <person name="Mateos-Rivera A."/>
        </authorList>
    </citation>
    <scope>NUCLEOTIDE SEQUENCE [LARGE SCALE GENOMIC DNA]</scope>
    <source>
        <strain evidence="2 4">HV10_M2</strain>
    </source>
</reference>
<feature type="domain" description="PilZ" evidence="1">
    <location>
        <begin position="23"/>
        <end position="113"/>
    </location>
</feature>
<gene>
    <name evidence="3" type="ORF">AADEFJLK_02483</name>
    <name evidence="2" type="ORF">CEK71_07790</name>
</gene>
<reference evidence="3 5" key="2">
    <citation type="submission" date="2017-11" db="EMBL/GenBank/DDBJ databases">
        <title>Draft Genome Sequence of Methylobacter psychrotolerans Sph1T, an Obligate Methanotroph from Low-Temperature Environments.</title>
        <authorList>
            <person name="Oshkin I.Y."/>
            <person name="Miroshnikov K."/>
            <person name="Belova S.E."/>
            <person name="Korzhenkov A."/>
            <person name="Toshchakov S.V."/>
            <person name="Dedysh S.N."/>
        </authorList>
    </citation>
    <scope>NUCLEOTIDE SEQUENCE [LARGE SCALE GENOMIC DNA]</scope>
    <source>
        <strain evidence="3 5">Sph1</strain>
    </source>
</reference>
<evidence type="ECO:0000313" key="5">
    <source>
        <dbReference type="Proteomes" id="UP000237423"/>
    </source>
</evidence>
<keyword evidence="4" id="KW-1185">Reference proteome</keyword>
<dbReference type="AlphaFoldDB" id="A0A1Z4BXL1"/>
<protein>
    <submittedName>
        <fullName evidence="3">PilZ domain-containing protein</fullName>
    </submittedName>
</protein>
<accession>A0A1Z4BXL1</accession>
<dbReference type="GO" id="GO:0035438">
    <property type="term" value="F:cyclic-di-GMP binding"/>
    <property type="evidence" value="ECO:0007669"/>
    <property type="project" value="InterPro"/>
</dbReference>
<sequence>MQTPTHTQSQPTYHPDTAVIGLTYQMVIQGRSYTGTVENISLNGAFLTHPGVELTLREIADVGDIEIVFNVERLALKCEAVYTSPLSNKTFPAGIAVVFCDLDAATNHAVAKLTALVGRFNIKEYLCSLEKIPPEDF</sequence>
<dbReference type="Proteomes" id="UP000237423">
    <property type="component" value="Unassembled WGS sequence"/>
</dbReference>
<proteinExistence type="predicted"/>
<name>A0A1Z4BXL1_9GAMM</name>
<dbReference type="Pfam" id="PF07238">
    <property type="entry name" value="PilZ"/>
    <property type="match status" value="1"/>
</dbReference>
<evidence type="ECO:0000259" key="1">
    <source>
        <dbReference type="Pfam" id="PF07238"/>
    </source>
</evidence>
<dbReference type="Proteomes" id="UP000197019">
    <property type="component" value="Chromosome"/>
</dbReference>
<evidence type="ECO:0000313" key="2">
    <source>
        <dbReference type="EMBL" id="ASF45990.1"/>
    </source>
</evidence>
<dbReference type="RefSeq" id="WP_088618864.1">
    <property type="nucleotide sequence ID" value="NZ_CP022129.1"/>
</dbReference>